<reference evidence="1" key="1">
    <citation type="submission" date="2018-02" db="EMBL/GenBank/DDBJ databases">
        <title>Rhizophora mucronata_Transcriptome.</title>
        <authorList>
            <person name="Meera S.P."/>
            <person name="Sreeshan A."/>
            <person name="Augustine A."/>
        </authorList>
    </citation>
    <scope>NUCLEOTIDE SEQUENCE</scope>
    <source>
        <tissue evidence="1">Leaf</tissue>
    </source>
</reference>
<proteinExistence type="predicted"/>
<evidence type="ECO:0000313" key="1">
    <source>
        <dbReference type="EMBL" id="MBX67179.1"/>
    </source>
</evidence>
<dbReference type="EMBL" id="GGEC01086695">
    <property type="protein sequence ID" value="MBX67179.1"/>
    <property type="molecule type" value="Transcribed_RNA"/>
</dbReference>
<organism evidence="1">
    <name type="scientific">Rhizophora mucronata</name>
    <name type="common">Asiatic mangrove</name>
    <dbReference type="NCBI Taxonomy" id="61149"/>
    <lineage>
        <taxon>Eukaryota</taxon>
        <taxon>Viridiplantae</taxon>
        <taxon>Streptophyta</taxon>
        <taxon>Embryophyta</taxon>
        <taxon>Tracheophyta</taxon>
        <taxon>Spermatophyta</taxon>
        <taxon>Magnoliopsida</taxon>
        <taxon>eudicotyledons</taxon>
        <taxon>Gunneridae</taxon>
        <taxon>Pentapetalae</taxon>
        <taxon>rosids</taxon>
        <taxon>fabids</taxon>
        <taxon>Malpighiales</taxon>
        <taxon>Rhizophoraceae</taxon>
        <taxon>Rhizophora</taxon>
    </lineage>
</organism>
<name>A0A2P2QJK2_RHIMU</name>
<sequence length="9" mass="998">MIADHVILS</sequence>
<protein>
    <submittedName>
        <fullName evidence="1">Uncharacterized protein</fullName>
    </submittedName>
</protein>
<accession>A0A2P2QJK2</accession>